<dbReference type="SUPFAM" id="SSF103481">
    <property type="entry name" value="Multidrug resistance efflux transporter EmrE"/>
    <property type="match status" value="1"/>
</dbReference>
<organism evidence="2 3">
    <name type="scientific">Kribbella solani</name>
    <dbReference type="NCBI Taxonomy" id="236067"/>
    <lineage>
        <taxon>Bacteria</taxon>
        <taxon>Bacillati</taxon>
        <taxon>Actinomycetota</taxon>
        <taxon>Actinomycetes</taxon>
        <taxon>Propionibacteriales</taxon>
        <taxon>Kribbellaceae</taxon>
        <taxon>Kribbella</taxon>
    </lineage>
</organism>
<keyword evidence="1" id="KW-1133">Transmembrane helix</keyword>
<feature type="transmembrane region" description="Helical" evidence="1">
    <location>
        <begin position="92"/>
        <end position="112"/>
    </location>
</feature>
<protein>
    <submittedName>
        <fullName evidence="2">Multidrug transporter EmrE-like cation transporter</fullName>
    </submittedName>
</protein>
<keyword evidence="3" id="KW-1185">Reference proteome</keyword>
<evidence type="ECO:0000313" key="2">
    <source>
        <dbReference type="EMBL" id="MBB5981190.1"/>
    </source>
</evidence>
<sequence>MKPVLVVIASQLLFTIGDLIARLKMRQHGFAADTFLSWWFVSYLTLRTVATFGQLWVLAKLVLGQALPLFAASSVILSMVLSATVLNEGLSPKTLIGGGLAIAALVALALPWG</sequence>
<dbReference type="Proteomes" id="UP000558997">
    <property type="component" value="Unassembled WGS sequence"/>
</dbReference>
<gene>
    <name evidence="2" type="ORF">HDA44_004531</name>
</gene>
<feature type="transmembrane region" description="Helical" evidence="1">
    <location>
        <begin position="37"/>
        <end position="59"/>
    </location>
</feature>
<comment type="caution">
    <text evidence="2">The sequence shown here is derived from an EMBL/GenBank/DDBJ whole genome shotgun (WGS) entry which is preliminary data.</text>
</comment>
<evidence type="ECO:0000313" key="3">
    <source>
        <dbReference type="Proteomes" id="UP000558997"/>
    </source>
</evidence>
<dbReference type="EMBL" id="JACHNF010000001">
    <property type="protein sequence ID" value="MBB5981190.1"/>
    <property type="molecule type" value="Genomic_DNA"/>
</dbReference>
<reference evidence="2 3" key="1">
    <citation type="submission" date="2020-08" db="EMBL/GenBank/DDBJ databases">
        <title>Sequencing the genomes of 1000 actinobacteria strains.</title>
        <authorList>
            <person name="Klenk H.-P."/>
        </authorList>
    </citation>
    <scope>NUCLEOTIDE SEQUENCE [LARGE SCALE GENOMIC DNA]</scope>
    <source>
        <strain evidence="2 3">DSM 17294</strain>
    </source>
</reference>
<dbReference type="InterPro" id="IPR037185">
    <property type="entry name" value="EmrE-like"/>
</dbReference>
<keyword evidence="1" id="KW-0472">Membrane</keyword>
<dbReference type="RefSeq" id="WP_184837489.1">
    <property type="nucleotide sequence ID" value="NZ_BAAAVN010000035.1"/>
</dbReference>
<dbReference type="AlphaFoldDB" id="A0A841DWR0"/>
<dbReference type="Gene3D" id="1.10.3730.20">
    <property type="match status" value="1"/>
</dbReference>
<accession>A0A841DWR0</accession>
<proteinExistence type="predicted"/>
<keyword evidence="1" id="KW-0812">Transmembrane</keyword>
<name>A0A841DWR0_9ACTN</name>
<feature type="transmembrane region" description="Helical" evidence="1">
    <location>
        <begin position="66"/>
        <end position="86"/>
    </location>
</feature>
<evidence type="ECO:0000256" key="1">
    <source>
        <dbReference type="SAM" id="Phobius"/>
    </source>
</evidence>